<evidence type="ECO:0000313" key="2">
    <source>
        <dbReference type="EMBL" id="MBD2870253.1"/>
    </source>
</evidence>
<gene>
    <name evidence="2" type="ORF">IDH41_16860</name>
</gene>
<dbReference type="Proteomes" id="UP000632125">
    <property type="component" value="Unassembled WGS sequence"/>
</dbReference>
<evidence type="ECO:0000313" key="3">
    <source>
        <dbReference type="Proteomes" id="UP000632125"/>
    </source>
</evidence>
<dbReference type="EMBL" id="JACXIY010000019">
    <property type="protein sequence ID" value="MBD2870253.1"/>
    <property type="molecule type" value="Genomic_DNA"/>
</dbReference>
<dbReference type="Gene3D" id="3.90.180.10">
    <property type="entry name" value="Medium-chain alcohol dehydrogenases, catalytic domain"/>
    <property type="match status" value="1"/>
</dbReference>
<name>A0A927CLF7_9BACL</name>
<proteinExistence type="predicted"/>
<organism evidence="2 3">
    <name type="scientific">Paenibacillus arenilitoris</name>
    <dbReference type="NCBI Taxonomy" id="2772299"/>
    <lineage>
        <taxon>Bacteria</taxon>
        <taxon>Bacillati</taxon>
        <taxon>Bacillota</taxon>
        <taxon>Bacilli</taxon>
        <taxon>Bacillales</taxon>
        <taxon>Paenibacillaceae</taxon>
        <taxon>Paenibacillus</taxon>
    </lineage>
</organism>
<feature type="compositionally biased region" description="Basic and acidic residues" evidence="1">
    <location>
        <begin position="76"/>
        <end position="92"/>
    </location>
</feature>
<dbReference type="Pfam" id="PF13602">
    <property type="entry name" value="ADH_zinc_N_2"/>
    <property type="match status" value="1"/>
</dbReference>
<accession>A0A927CLF7</accession>
<feature type="region of interest" description="Disordered" evidence="1">
    <location>
        <begin position="76"/>
        <end position="109"/>
    </location>
</feature>
<dbReference type="AlphaFoldDB" id="A0A927CLF7"/>
<sequence>MYETPDMIEPHKLLAEHAARIDAGNLRTTLNKRLSPINVANLPEAHRLVESGRMIGKVVVESFERDGQNREKPLFGAFLHDDTNPGNVERRATTPQFRNKLLAGDEETV</sequence>
<reference evidence="2" key="1">
    <citation type="submission" date="2020-09" db="EMBL/GenBank/DDBJ databases">
        <title>A novel bacterium of genus Paenibacillus, isolated from South China Sea.</title>
        <authorList>
            <person name="Huang H."/>
            <person name="Mo K."/>
            <person name="Hu Y."/>
        </authorList>
    </citation>
    <scope>NUCLEOTIDE SEQUENCE</scope>
    <source>
        <strain evidence="2">IB182493</strain>
    </source>
</reference>
<keyword evidence="3" id="KW-1185">Reference proteome</keyword>
<comment type="caution">
    <text evidence="2">The sequence shown here is derived from an EMBL/GenBank/DDBJ whole genome shotgun (WGS) entry which is preliminary data.</text>
</comment>
<protein>
    <submittedName>
        <fullName evidence="2">Zinc-binding dehydrogenase</fullName>
    </submittedName>
</protein>
<evidence type="ECO:0000256" key="1">
    <source>
        <dbReference type="SAM" id="MobiDB-lite"/>
    </source>
</evidence>